<dbReference type="EMBL" id="CP043494">
    <property type="protein sequence ID" value="WNG46882.1"/>
    <property type="molecule type" value="Genomic_DNA"/>
</dbReference>
<dbReference type="Proteomes" id="UP001611383">
    <property type="component" value="Chromosome"/>
</dbReference>
<dbReference type="Pfam" id="PF07224">
    <property type="entry name" value="Chlorophyllase"/>
    <property type="match status" value="1"/>
</dbReference>
<evidence type="ECO:0000256" key="1">
    <source>
        <dbReference type="SAM" id="MobiDB-lite"/>
    </source>
</evidence>
<dbReference type="InterPro" id="IPR017395">
    <property type="entry name" value="Chlorophyllase-like"/>
</dbReference>
<name>A0ABY9WVR7_9BACT</name>
<protein>
    <recommendedName>
        <fullName evidence="4">Dienelactone hydrolase</fullName>
    </recommendedName>
</protein>
<reference evidence="2 3" key="1">
    <citation type="submission" date="2019-08" db="EMBL/GenBank/DDBJ databases">
        <title>Archangium and Cystobacter genomes.</title>
        <authorList>
            <person name="Chen I.-C.K."/>
            <person name="Wielgoss S."/>
        </authorList>
    </citation>
    <scope>NUCLEOTIDE SEQUENCE [LARGE SCALE GENOMIC DNA]</scope>
    <source>
        <strain evidence="2 3">Cbm 6</strain>
    </source>
</reference>
<evidence type="ECO:0000313" key="2">
    <source>
        <dbReference type="EMBL" id="WNG46882.1"/>
    </source>
</evidence>
<dbReference type="InterPro" id="IPR029058">
    <property type="entry name" value="AB_hydrolase_fold"/>
</dbReference>
<proteinExistence type="predicted"/>
<evidence type="ECO:0000313" key="3">
    <source>
        <dbReference type="Proteomes" id="UP001611383"/>
    </source>
</evidence>
<keyword evidence="3" id="KW-1185">Reference proteome</keyword>
<feature type="region of interest" description="Disordered" evidence="1">
    <location>
        <begin position="71"/>
        <end position="92"/>
    </location>
</feature>
<gene>
    <name evidence="2" type="ORF">F0U60_24195</name>
</gene>
<feature type="compositionally biased region" description="Basic and acidic residues" evidence="1">
    <location>
        <begin position="71"/>
        <end position="84"/>
    </location>
</feature>
<accession>A0ABY9WVR7</accession>
<evidence type="ECO:0008006" key="4">
    <source>
        <dbReference type="Google" id="ProtNLM"/>
    </source>
</evidence>
<dbReference type="Gene3D" id="3.40.50.1820">
    <property type="entry name" value="alpha/beta hydrolase"/>
    <property type="match status" value="1"/>
</dbReference>
<organism evidence="2 3">
    <name type="scientific">Archangium minus</name>
    <dbReference type="NCBI Taxonomy" id="83450"/>
    <lineage>
        <taxon>Bacteria</taxon>
        <taxon>Pseudomonadati</taxon>
        <taxon>Myxococcota</taxon>
        <taxon>Myxococcia</taxon>
        <taxon>Myxococcales</taxon>
        <taxon>Cystobacterineae</taxon>
        <taxon>Archangiaceae</taxon>
        <taxon>Archangium</taxon>
    </lineage>
</organism>
<sequence length="452" mass="48068">MPWRGMDGIEPLPSDAFRHSLSMSGNGKGTGMLQQARSRFPRQRGSLSALLFALFLMLGATLGGGCDDVPWKHNPPDNPEHEPRTCPAKPSHRPAVLESLSAEGPYGFATRDFVFVDTSRPTPPNRTFPGAPSRTLPTRVYYPVCPPTSQASPPPPQRIPVASGGPFPLLAYAHGLTSQGDTGRHINEHLATHGYIVVAPLFPLSSGRAPGGPTLMDAANQPADMAFVMRQVAMLSGADADLAAAVDSQRRGILGFSAGGLTVFIAAYHPVLALDGIQAAVAQAPVSCFLGAPVFQRPVPMLILPGTADELVPIEGPRRAFELAPPPVTLVELIGGTHTGFMNREAPFVNNTDTPECQRLLESGATQGDITTGRFAEDISRGVGPGALDPSTCTPLCSESFQQTMGASRQLTLARAATLAHFEANLRGRWDAAYFLTTHLDREPDVEVHVKP</sequence>
<feature type="region of interest" description="Disordered" evidence="1">
    <location>
        <begin position="1"/>
        <end position="39"/>
    </location>
</feature>
<dbReference type="SUPFAM" id="SSF53474">
    <property type="entry name" value="alpha/beta-Hydrolases"/>
    <property type="match status" value="1"/>
</dbReference>